<organism evidence="1 2">
    <name type="scientific">Lysinibacillus fusiformis</name>
    <dbReference type="NCBI Taxonomy" id="28031"/>
    <lineage>
        <taxon>Bacteria</taxon>
        <taxon>Bacillati</taxon>
        <taxon>Bacillota</taxon>
        <taxon>Bacilli</taxon>
        <taxon>Bacillales</taxon>
        <taxon>Bacillaceae</taxon>
        <taxon>Lysinibacillus</taxon>
    </lineage>
</organism>
<evidence type="ECO:0000313" key="1">
    <source>
        <dbReference type="EMBL" id="PKU51289.1"/>
    </source>
</evidence>
<comment type="caution">
    <text evidence="1">The sequence shown here is derived from an EMBL/GenBank/DDBJ whole genome shotgun (WGS) entry which is preliminary data.</text>
</comment>
<protein>
    <recommendedName>
        <fullName evidence="3">Lipoprotein</fullName>
    </recommendedName>
</protein>
<sequence>MKKWLFPLVIVVILVAACQSPEQEVHYIAKSEHWKAIYHSNGDEGLRLFYLGNHDDLGPLEITIEGTKESQSLSDVQLNKDGYYSFTKKESEKIFKRETKPMVHVQWQSDSETLEVKNH</sequence>
<dbReference type="RefSeq" id="WP_058843181.1">
    <property type="nucleotide sequence ID" value="NZ_JAZBNI010000002.1"/>
</dbReference>
<reference evidence="1 2" key="1">
    <citation type="submission" date="2017-10" db="EMBL/GenBank/DDBJ databases">
        <title>Draft genome of Lysinibacillus fusiformis strain Juneja, a laboratory-derived pathogen of Drosophila melanogaster.</title>
        <authorList>
            <person name="Smith B.R."/>
            <person name="Unckless R.L."/>
        </authorList>
    </citation>
    <scope>NUCLEOTIDE SEQUENCE [LARGE SCALE GENOMIC DNA]</scope>
    <source>
        <strain evidence="1 2">Juneja</strain>
    </source>
</reference>
<dbReference type="AlphaFoldDB" id="A0A2I0UZ58"/>
<dbReference type="EMBL" id="PDFK01000003">
    <property type="protein sequence ID" value="PKU51289.1"/>
    <property type="molecule type" value="Genomic_DNA"/>
</dbReference>
<name>A0A2I0UZ58_9BACI</name>
<proteinExistence type="predicted"/>
<evidence type="ECO:0008006" key="3">
    <source>
        <dbReference type="Google" id="ProtNLM"/>
    </source>
</evidence>
<dbReference type="Proteomes" id="UP000234956">
    <property type="component" value="Unassembled WGS sequence"/>
</dbReference>
<evidence type="ECO:0000313" key="2">
    <source>
        <dbReference type="Proteomes" id="UP000234956"/>
    </source>
</evidence>
<accession>A0A2I0UZ58</accession>
<dbReference type="PROSITE" id="PS51257">
    <property type="entry name" value="PROKAR_LIPOPROTEIN"/>
    <property type="match status" value="1"/>
</dbReference>
<gene>
    <name evidence="1" type="ORF">CRI88_11245</name>
</gene>